<dbReference type="Proteomes" id="UP000237881">
    <property type="component" value="Unassembled WGS sequence"/>
</dbReference>
<reference evidence="6 7" key="1">
    <citation type="submission" date="2018-02" db="EMBL/GenBank/DDBJ databases">
        <title>Bacteriophage NCPPB3778 and a type I-E CRISPR drive the evolution of the US Biological Select Agent, Rathayibacter toxicus.</title>
        <authorList>
            <person name="Davis E.W.II."/>
            <person name="Tabima J.F."/>
            <person name="Weisberg A.J."/>
            <person name="Lopes L.D."/>
            <person name="Wiseman M.S."/>
            <person name="Wiseman M.S."/>
            <person name="Pupko T."/>
            <person name="Belcher M.S."/>
            <person name="Sechler A.J."/>
            <person name="Tancos M.A."/>
            <person name="Schroeder B.K."/>
            <person name="Murray T.D."/>
            <person name="Luster D.G."/>
            <person name="Schneider W.L."/>
            <person name="Rogers E."/>
            <person name="Andreote F.D."/>
            <person name="Grunwald N.J."/>
            <person name="Putnam M.L."/>
            <person name="Chang J.H."/>
        </authorList>
    </citation>
    <scope>NUCLEOTIDE SEQUENCE [LARGE SCALE GENOMIC DNA]</scope>
    <source>
        <strain evidence="5 7">AY1D6</strain>
        <strain evidence="4 6">AY1I9</strain>
    </source>
</reference>
<dbReference type="InterPro" id="IPR036625">
    <property type="entry name" value="E3-bd_dom_sf"/>
</dbReference>
<organism evidence="4 6">
    <name type="scientific">Rathayibacter rathayi</name>
    <name type="common">Corynebacterium rathayi</name>
    <dbReference type="NCBI Taxonomy" id="33887"/>
    <lineage>
        <taxon>Bacteria</taxon>
        <taxon>Bacillati</taxon>
        <taxon>Actinomycetota</taxon>
        <taxon>Actinomycetes</taxon>
        <taxon>Micrococcales</taxon>
        <taxon>Microbacteriaceae</taxon>
        <taxon>Rathayibacter</taxon>
    </lineage>
</organism>
<evidence type="ECO:0000313" key="4">
    <source>
        <dbReference type="EMBL" id="PPF11945.1"/>
    </source>
</evidence>
<dbReference type="EMBL" id="PSUL01000029">
    <property type="protein sequence ID" value="PPF11945.1"/>
    <property type="molecule type" value="Genomic_DNA"/>
</dbReference>
<dbReference type="GO" id="GO:0003677">
    <property type="term" value="F:DNA binding"/>
    <property type="evidence" value="ECO:0007669"/>
    <property type="project" value="UniProtKB-KW"/>
</dbReference>
<dbReference type="InterPro" id="IPR024412">
    <property type="entry name" value="Lsr2_dim_dom"/>
</dbReference>
<name>A0ABD6W6E2_RATRA</name>
<evidence type="ECO:0000256" key="1">
    <source>
        <dbReference type="ARBA" id="ARBA00023125"/>
    </source>
</evidence>
<feature type="domain" description="Lsr2 DNA-binding" evidence="3">
    <location>
        <begin position="76"/>
        <end position="111"/>
    </location>
</feature>
<sequence length="112" mass="12165">MAQRVTLVDDIDGTTLDGHGSTVTFRVDGVDYEIDLSSGNRERFSDALAPFVEAARKVRVQGGRQVAKTSVRAASDPSRLAAIRAWAKENGYEVSDRGRIARTVVDAYEAAH</sequence>
<evidence type="ECO:0000313" key="7">
    <source>
        <dbReference type="Proteomes" id="UP000239698"/>
    </source>
</evidence>
<evidence type="ECO:0000259" key="3">
    <source>
        <dbReference type="Pfam" id="PF23359"/>
    </source>
</evidence>
<accession>A0ABD6W6E2</accession>
<keyword evidence="1" id="KW-0238">DNA-binding</keyword>
<gene>
    <name evidence="4" type="ORF">C5C04_11450</name>
    <name evidence="5" type="ORF">C5C40_12865</name>
</gene>
<dbReference type="EMBL" id="PSVT01000034">
    <property type="protein sequence ID" value="PPH74621.1"/>
    <property type="molecule type" value="Genomic_DNA"/>
</dbReference>
<dbReference type="AlphaFoldDB" id="A0ABD6W6E2"/>
<dbReference type="InterPro" id="IPR042261">
    <property type="entry name" value="Lsr2-like_dimerization"/>
</dbReference>
<dbReference type="Pfam" id="PF11774">
    <property type="entry name" value="Lsr2"/>
    <property type="match status" value="1"/>
</dbReference>
<comment type="caution">
    <text evidence="4">The sequence shown here is derived from an EMBL/GenBank/DDBJ whole genome shotgun (WGS) entry which is preliminary data.</text>
</comment>
<dbReference type="InterPro" id="IPR055370">
    <property type="entry name" value="Lsr2_DNA-bd"/>
</dbReference>
<dbReference type="RefSeq" id="WP_097167859.1">
    <property type="nucleotide sequence ID" value="NZ_PSUD01000036.1"/>
</dbReference>
<protein>
    <submittedName>
        <fullName evidence="4">Lsr2 family protein</fullName>
    </submittedName>
</protein>
<dbReference type="Pfam" id="PF23359">
    <property type="entry name" value="Lsr2_DNA-bd"/>
    <property type="match status" value="1"/>
</dbReference>
<feature type="domain" description="Lsr2 dimerization" evidence="2">
    <location>
        <begin position="1"/>
        <end position="58"/>
    </location>
</feature>
<dbReference type="Gene3D" id="4.10.320.10">
    <property type="entry name" value="E3-binding domain"/>
    <property type="match status" value="1"/>
</dbReference>
<dbReference type="Proteomes" id="UP000239698">
    <property type="component" value="Unassembled WGS sequence"/>
</dbReference>
<evidence type="ECO:0000259" key="2">
    <source>
        <dbReference type="Pfam" id="PF11774"/>
    </source>
</evidence>
<proteinExistence type="predicted"/>
<evidence type="ECO:0000313" key="6">
    <source>
        <dbReference type="Proteomes" id="UP000237881"/>
    </source>
</evidence>
<keyword evidence="7" id="KW-1185">Reference proteome</keyword>
<evidence type="ECO:0000313" key="5">
    <source>
        <dbReference type="EMBL" id="PPH74621.1"/>
    </source>
</evidence>
<dbReference type="Gene3D" id="3.30.60.230">
    <property type="entry name" value="Lsr2, dimerization domain"/>
    <property type="match status" value="1"/>
</dbReference>